<dbReference type="EMBL" id="AYZF01000002">
    <property type="protein sequence ID" value="KRN07531.1"/>
    <property type="molecule type" value="Genomic_DNA"/>
</dbReference>
<dbReference type="AlphaFoldDB" id="A0A0R2DWX3"/>
<dbReference type="Proteomes" id="UP000050961">
    <property type="component" value="Unassembled WGS sequence"/>
</dbReference>
<name>A0A0R2DWX3_9LACO</name>
<feature type="compositionally biased region" description="Polar residues" evidence="1">
    <location>
        <begin position="60"/>
        <end position="92"/>
    </location>
</feature>
<proteinExistence type="predicted"/>
<evidence type="ECO:0000313" key="4">
    <source>
        <dbReference type="Proteomes" id="UP000050961"/>
    </source>
</evidence>
<evidence type="ECO:0000313" key="3">
    <source>
        <dbReference type="EMBL" id="KRN07531.1"/>
    </source>
</evidence>
<keyword evidence="4" id="KW-1185">Reference proteome</keyword>
<evidence type="ECO:0000256" key="1">
    <source>
        <dbReference type="SAM" id="MobiDB-lite"/>
    </source>
</evidence>
<dbReference type="InterPro" id="IPR046254">
    <property type="entry name" value="DUF6287"/>
</dbReference>
<feature type="domain" description="DUF6287" evidence="2">
    <location>
        <begin position="89"/>
        <end position="109"/>
    </location>
</feature>
<evidence type="ECO:0000259" key="2">
    <source>
        <dbReference type="Pfam" id="PF19804"/>
    </source>
</evidence>
<comment type="caution">
    <text evidence="3">The sequence shown here is derived from an EMBL/GenBank/DDBJ whole genome shotgun (WGS) entry which is preliminary data.</text>
</comment>
<dbReference type="eggNOG" id="ENOG5030AMG">
    <property type="taxonomic scope" value="Bacteria"/>
</dbReference>
<gene>
    <name evidence="3" type="ORF">FD15_GL000814</name>
</gene>
<accession>A0A0R2DWX3</accession>
<feature type="compositionally biased region" description="Low complexity" evidence="1">
    <location>
        <begin position="28"/>
        <end position="47"/>
    </location>
</feature>
<sequence>MLDYLSLSKHMAIAVTTIVVTANLAACSNSQSKQQSSNKTRVTSSKNKSSHKSSVKQKSNQESDNAANSQTSSKNNVSESASKAESTTKQMDFSQIQQGNYASLLGNWQEVAISGNHHDGTGSRWEESQGTDTLEITKDKLANGSLTLQGNSLNDGTARPVTFTQKDGYLNANLADQSVAVNYAIYFYPKGIAMSGFGDDVPASIDNSKNRIVIWTSNNSYTEVFQSQDN</sequence>
<organism evidence="3 4">
    <name type="scientific">Liquorilactobacillus sucicola DSM 21376 = JCM 15457</name>
    <dbReference type="NCBI Taxonomy" id="1423806"/>
    <lineage>
        <taxon>Bacteria</taxon>
        <taxon>Bacillati</taxon>
        <taxon>Bacillota</taxon>
        <taxon>Bacilli</taxon>
        <taxon>Lactobacillales</taxon>
        <taxon>Lactobacillaceae</taxon>
        <taxon>Liquorilactobacillus</taxon>
    </lineage>
</organism>
<dbReference type="Pfam" id="PF19804">
    <property type="entry name" value="DUF6287"/>
    <property type="match status" value="1"/>
</dbReference>
<protein>
    <recommendedName>
        <fullName evidence="2">DUF6287 domain-containing protein</fullName>
    </recommendedName>
</protein>
<feature type="region of interest" description="Disordered" evidence="1">
    <location>
        <begin position="28"/>
        <end position="92"/>
    </location>
</feature>
<dbReference type="PATRIC" id="fig|1423806.3.peg.826"/>
<reference evidence="3 4" key="1">
    <citation type="journal article" date="2015" name="Genome Announc.">
        <title>Expanding the biotechnology potential of lactobacilli through comparative genomics of 213 strains and associated genera.</title>
        <authorList>
            <person name="Sun Z."/>
            <person name="Harris H.M."/>
            <person name="McCann A."/>
            <person name="Guo C."/>
            <person name="Argimon S."/>
            <person name="Zhang W."/>
            <person name="Yang X."/>
            <person name="Jeffery I.B."/>
            <person name="Cooney J.C."/>
            <person name="Kagawa T.F."/>
            <person name="Liu W."/>
            <person name="Song Y."/>
            <person name="Salvetti E."/>
            <person name="Wrobel A."/>
            <person name="Rasinkangas P."/>
            <person name="Parkhill J."/>
            <person name="Rea M.C."/>
            <person name="O'Sullivan O."/>
            <person name="Ritari J."/>
            <person name="Douillard F.P."/>
            <person name="Paul Ross R."/>
            <person name="Yang R."/>
            <person name="Briner A.E."/>
            <person name="Felis G.E."/>
            <person name="de Vos W.M."/>
            <person name="Barrangou R."/>
            <person name="Klaenhammer T.R."/>
            <person name="Caufield P.W."/>
            <person name="Cui Y."/>
            <person name="Zhang H."/>
            <person name="O'Toole P.W."/>
        </authorList>
    </citation>
    <scope>NUCLEOTIDE SEQUENCE [LARGE SCALE GENOMIC DNA]</scope>
    <source>
        <strain evidence="3 4">DSM 21376</strain>
    </source>
</reference>